<feature type="domain" description="Glycosyl hydrolase family 92" evidence="4">
    <location>
        <begin position="293"/>
        <end position="761"/>
    </location>
</feature>
<dbReference type="SUPFAM" id="SSF48208">
    <property type="entry name" value="Six-hairpin glycosidases"/>
    <property type="match status" value="1"/>
</dbReference>
<dbReference type="Gene3D" id="2.70.98.10">
    <property type="match status" value="1"/>
</dbReference>
<evidence type="ECO:0000313" key="6">
    <source>
        <dbReference type="EMBL" id="EFK37752.1"/>
    </source>
</evidence>
<keyword evidence="7" id="KW-1185">Reference proteome</keyword>
<proteinExistence type="predicted"/>
<dbReference type="EMBL" id="ACKQ02000002">
    <property type="protein sequence ID" value="EFK37752.1"/>
    <property type="molecule type" value="Genomic_DNA"/>
</dbReference>
<dbReference type="InterPro" id="IPR008928">
    <property type="entry name" value="6-hairpin_glycosidase_sf"/>
</dbReference>
<dbReference type="Proteomes" id="UP000002969">
    <property type="component" value="Unassembled WGS sequence"/>
</dbReference>
<dbReference type="PANTHER" id="PTHR12143">
    <property type="entry name" value="PEPTIDE N-GLYCANASE PNGASE -RELATED"/>
    <property type="match status" value="1"/>
</dbReference>
<reference evidence="6" key="1">
    <citation type="submission" date="2010-06" db="EMBL/GenBank/DDBJ databases">
        <authorList>
            <person name="Muzny D."/>
            <person name="Qin X."/>
            <person name="Buhay C."/>
            <person name="Dugan-Rocha S."/>
            <person name="Ding Y."/>
            <person name="Chen G."/>
            <person name="Hawes A."/>
            <person name="Holder M."/>
            <person name="Jhangiani S."/>
            <person name="Johnson A."/>
            <person name="Khan Z."/>
            <person name="Li Z."/>
            <person name="Liu W."/>
            <person name="Liu X."/>
            <person name="Perez L."/>
            <person name="Shen H."/>
            <person name="Wang Q."/>
            <person name="Watt J."/>
            <person name="Xi L."/>
            <person name="Xin Y."/>
            <person name="Zhou J."/>
            <person name="Deng J."/>
            <person name="Jiang H."/>
            <person name="Liu Y."/>
            <person name="Qu J."/>
            <person name="Song X.-Z."/>
            <person name="Zhang L."/>
            <person name="Villasana D."/>
            <person name="Johnson A."/>
            <person name="Liu J."/>
            <person name="Liyanage D."/>
            <person name="Lorensuhewa L."/>
            <person name="Robinson T."/>
            <person name="Song A."/>
            <person name="Song B.-B."/>
            <person name="Dinh H."/>
            <person name="Thornton R."/>
            <person name="Coyle M."/>
            <person name="Francisco L."/>
            <person name="Jackson L."/>
            <person name="Javaid M."/>
            <person name="Korchina V."/>
            <person name="Kovar C."/>
            <person name="Mata R."/>
            <person name="Mathew T."/>
            <person name="Ngo R."/>
            <person name="Nguyen L."/>
            <person name="Nguyen N."/>
            <person name="Okwuonu G."/>
            <person name="Ongeri F."/>
            <person name="Pham C."/>
            <person name="Simmons D."/>
            <person name="Wilczek-Boney K."/>
            <person name="Hale W."/>
            <person name="Jakkamsetti A."/>
            <person name="Pham P."/>
            <person name="Ruth R."/>
            <person name="San Lucas F."/>
            <person name="Warren J."/>
            <person name="Zhang J."/>
            <person name="Zhao Z."/>
            <person name="Zhou C."/>
            <person name="Zhu D."/>
            <person name="Lee S."/>
            <person name="Bess C."/>
            <person name="Blankenburg K."/>
            <person name="Forbes L."/>
            <person name="Fu Q."/>
            <person name="Gubbala S."/>
            <person name="Hirani K."/>
            <person name="Jayaseelan J.C."/>
            <person name="Lara F."/>
            <person name="Munidasa M."/>
            <person name="Palculict T."/>
            <person name="Patil S."/>
            <person name="Pu L.-L."/>
            <person name="Saada N."/>
            <person name="Tang L."/>
            <person name="Weissenberger G."/>
            <person name="Zhu Y."/>
            <person name="Hemphill L."/>
            <person name="Shang Y."/>
            <person name="Youmans B."/>
            <person name="Ayvaz T."/>
            <person name="Ross M."/>
            <person name="Santibanez J."/>
            <person name="Aqrawi P."/>
            <person name="Gross S."/>
            <person name="Joshi V."/>
            <person name="Fowler G."/>
            <person name="Nazareth L."/>
            <person name="Reid J."/>
            <person name="Worley K."/>
            <person name="Petrosino J."/>
            <person name="Highlander S."/>
            <person name="Gibbs R."/>
        </authorList>
    </citation>
    <scope>NUCLEOTIDE SEQUENCE [LARGE SCALE GENOMIC DNA]</scope>
    <source>
        <strain evidence="6">ATCC 35910</strain>
    </source>
</reference>
<accession>A0ABN0AXC9</accession>
<feature type="domain" description="Glycosyl hydrolase family 92 N-terminal" evidence="5">
    <location>
        <begin position="51"/>
        <end position="287"/>
    </location>
</feature>
<evidence type="ECO:0000259" key="4">
    <source>
        <dbReference type="Pfam" id="PF07971"/>
    </source>
</evidence>
<dbReference type="Gene3D" id="3.30.2080.10">
    <property type="entry name" value="GH92 mannosidase domain"/>
    <property type="match status" value="1"/>
</dbReference>
<dbReference type="Pfam" id="PF07971">
    <property type="entry name" value="Glyco_hydro_92"/>
    <property type="match status" value="1"/>
</dbReference>
<evidence type="ECO:0000256" key="1">
    <source>
        <dbReference type="ARBA" id="ARBA00001913"/>
    </source>
</evidence>
<dbReference type="NCBIfam" id="TIGR01180">
    <property type="entry name" value="aman2_put"/>
    <property type="match status" value="1"/>
</dbReference>
<protein>
    <submittedName>
        <fullName evidence="6">Alpha-1,2-mannosidase</fullName>
    </submittedName>
</protein>
<dbReference type="Gene3D" id="1.20.1610.10">
    <property type="entry name" value="alpha-1,2-mannosidases domains"/>
    <property type="match status" value="1"/>
</dbReference>
<dbReference type="InterPro" id="IPR041371">
    <property type="entry name" value="GH92_N"/>
</dbReference>
<evidence type="ECO:0000259" key="5">
    <source>
        <dbReference type="Pfam" id="PF17678"/>
    </source>
</evidence>
<dbReference type="Pfam" id="PF17678">
    <property type="entry name" value="Glyco_hydro_92N"/>
    <property type="match status" value="1"/>
</dbReference>
<dbReference type="InterPro" id="IPR012939">
    <property type="entry name" value="Glyco_hydro_92"/>
</dbReference>
<evidence type="ECO:0000313" key="7">
    <source>
        <dbReference type="Proteomes" id="UP000002969"/>
    </source>
</evidence>
<organism evidence="6 7">
    <name type="scientific">Chryseobacterium gleum ATCC 35910</name>
    <dbReference type="NCBI Taxonomy" id="525257"/>
    <lineage>
        <taxon>Bacteria</taxon>
        <taxon>Pseudomonadati</taxon>
        <taxon>Bacteroidota</taxon>
        <taxon>Flavobacteriia</taxon>
        <taxon>Flavobacteriales</taxon>
        <taxon>Weeksellaceae</taxon>
        <taxon>Chryseobacterium group</taxon>
        <taxon>Chryseobacterium</taxon>
    </lineage>
</organism>
<dbReference type="PANTHER" id="PTHR12143:SF39">
    <property type="entry name" value="SECRETED PROTEIN"/>
    <property type="match status" value="1"/>
</dbReference>
<comment type="cofactor">
    <cofactor evidence="1">
        <name>Ca(2+)</name>
        <dbReference type="ChEBI" id="CHEBI:29108"/>
    </cofactor>
</comment>
<sequence>MYNGFPIFKPTLKQKNSDTSLIMKKELLICFFTTLISVANAQQNKNDVLSWVDPFIGTGGHGHTFPGATTPFGMIQLSPDQNTKSGDWDWCSGYHYSSKTIMGFSHNHLSGTGWADLGDILVMPTVGQVKMVPGSEDQPETGYRSKFTHDKEVASPGYYSVMLDSYGIKAELTASPRVGFHKYTFPKSSEANIIIDPTNKIFGNIYHTLVSVEGNNKIKGYCYSNGWGGKRFAYFVMEFSKPFKSYGVYADGKIKNDEKIALAKDAKAFVRFSTEDQESIEVKVSLSPVSTENAQENFDTEAKNIDFAKAKETAQKTWRDLIGRFQVTGGTDSQRKIFYTGVYHTFIAPNLYMDVNGDYVAAQENMNTKWFTNYSTYSYWDGFRATHPLLTIMDQKHTKEFANSLISRYTDRKDHMPIWELCGYDNFCMLGYHSASVIWDAISKGVPGIDAEKAFAAMKDASLTDKMSSSDGGGGLNDYIRLGYTPSENGASVSATLEYAYDDWCIQQLAEKLGKKEESEVYKKRSMNFLNTFNKENNHFWPRQKDGKFLADFVLNDWKKLQPHWVSGNIWAYDFFVPHQIDEMMNLYGGKKGFEEKLDKTFTEALHMEGEQHVDISGFIGSLGFGDEPGHHVPYLYNYAGSPYKTQKMVKYIRDNMYAAKPDGIVNNEDCGQMSAWYIFSSLGFYPVTPGKPVYAIGAPQFTKASLKLENGKTFTVIADKISDKNIYVQKMFLNGKEYKSWELNHSDIMNGGELRFVMGSKPVK</sequence>
<evidence type="ECO:0000256" key="2">
    <source>
        <dbReference type="ARBA" id="ARBA00011245"/>
    </source>
</evidence>
<comment type="subunit">
    <text evidence="2">Monomer.</text>
</comment>
<comment type="caution">
    <text evidence="6">The sequence shown here is derived from an EMBL/GenBank/DDBJ whole genome shotgun (WGS) entry which is preliminary data.</text>
</comment>
<gene>
    <name evidence="6" type="ORF">HMPREF0204_10525</name>
</gene>
<dbReference type="InterPro" id="IPR005887">
    <property type="entry name" value="GH92_a_mannosidase_put"/>
</dbReference>
<dbReference type="InterPro" id="IPR050883">
    <property type="entry name" value="PNGase"/>
</dbReference>
<dbReference type="Gene3D" id="1.20.1050.60">
    <property type="entry name" value="alpha-1,2-mannosidase"/>
    <property type="match status" value="1"/>
</dbReference>
<evidence type="ECO:0000256" key="3">
    <source>
        <dbReference type="ARBA" id="ARBA00022837"/>
    </source>
</evidence>
<keyword evidence="3" id="KW-0106">Calcium</keyword>
<dbReference type="InterPro" id="IPR014718">
    <property type="entry name" value="GH-type_carb-bd"/>
</dbReference>
<name>A0ABN0AXC9_CHRGE</name>